<proteinExistence type="predicted"/>
<dbReference type="InterPro" id="IPR003738">
    <property type="entry name" value="SRAP"/>
</dbReference>
<dbReference type="Gene3D" id="3.90.1680.10">
    <property type="entry name" value="SOS response associated peptidase-like"/>
    <property type="match status" value="1"/>
</dbReference>
<dbReference type="AlphaFoldDB" id="A0A451BNQ9"/>
<dbReference type="GO" id="GO:0003697">
    <property type="term" value="F:single-stranded DNA binding"/>
    <property type="evidence" value="ECO:0007669"/>
    <property type="project" value="InterPro"/>
</dbReference>
<dbReference type="Pfam" id="PF02586">
    <property type="entry name" value="SRAP"/>
    <property type="match status" value="1"/>
</dbReference>
<dbReference type="EMBL" id="CAADHB010000071">
    <property type="protein sequence ID" value="VFK79877.1"/>
    <property type="molecule type" value="Genomic_DNA"/>
</dbReference>
<evidence type="ECO:0000313" key="1">
    <source>
        <dbReference type="EMBL" id="VFK79877.1"/>
    </source>
</evidence>
<dbReference type="InterPro" id="IPR036590">
    <property type="entry name" value="SRAP-like"/>
</dbReference>
<sequence length="268" mass="31058">MMCATYGIRTKRRVVEGLGVSVPEAFGEDDPDILARGYKKIDKAPVVVFEKGERVLKEMYFSLCPRWSRAFPFQGATYNARMNRPKTDRKTGKPLRNPRTGGPWTEYIFEMPAWKASFRDRHCLAPMSFAIESSYFGSHAGNMVRFMRRDEALFLTVGIWDRWIDRDTGKAVESFALLTDDPYPFFYETGHDRSPFAISEDQWDAWLDGKFSSPREAYGFLRENRVDFDWKAEIERPMKKGWEKRAPDDDAIRAIGETVWGRTGEKSV</sequence>
<gene>
    <name evidence="1" type="ORF">BECKSD772D_GA0070982_107113</name>
</gene>
<accession>A0A451BNQ9</accession>
<reference evidence="1" key="1">
    <citation type="submission" date="2019-02" db="EMBL/GenBank/DDBJ databases">
        <authorList>
            <person name="Gruber-Vodicka R. H."/>
            <person name="Seah K. B. B."/>
        </authorList>
    </citation>
    <scope>NUCLEOTIDE SEQUENCE</scope>
    <source>
        <strain evidence="1">BECK_S127</strain>
    </source>
</reference>
<dbReference type="SUPFAM" id="SSF143081">
    <property type="entry name" value="BB1717-like"/>
    <property type="match status" value="1"/>
</dbReference>
<dbReference type="GO" id="GO:0106300">
    <property type="term" value="P:protein-DNA covalent cross-linking repair"/>
    <property type="evidence" value="ECO:0007669"/>
    <property type="project" value="InterPro"/>
</dbReference>
<name>A0A451BNQ9_9GAMM</name>
<protein>
    <submittedName>
        <fullName evidence="1">SOS response associated peptidase (SRAP)</fullName>
    </submittedName>
</protein>
<organism evidence="1">
    <name type="scientific">Candidatus Kentrum sp. SD</name>
    <dbReference type="NCBI Taxonomy" id="2126332"/>
    <lineage>
        <taxon>Bacteria</taxon>
        <taxon>Pseudomonadati</taxon>
        <taxon>Pseudomonadota</taxon>
        <taxon>Gammaproteobacteria</taxon>
        <taxon>Candidatus Kentrum</taxon>
    </lineage>
</organism>